<accession>A0A495EUG7</accession>
<comment type="caution">
    <text evidence="5">The sequence shown here is derived from an EMBL/GenBank/DDBJ whole genome shotgun (WGS) entry which is preliminary data.</text>
</comment>
<keyword evidence="2" id="KW-0238">DNA-binding</keyword>
<evidence type="ECO:0000256" key="1">
    <source>
        <dbReference type="ARBA" id="ARBA00023015"/>
    </source>
</evidence>
<dbReference type="PROSITE" id="PS50949">
    <property type="entry name" value="HTH_GNTR"/>
    <property type="match status" value="1"/>
</dbReference>
<dbReference type="OrthoDB" id="4307011at2"/>
<dbReference type="SUPFAM" id="SSF46785">
    <property type="entry name" value="Winged helix' DNA-binding domain"/>
    <property type="match status" value="1"/>
</dbReference>
<dbReference type="GO" id="GO:0003677">
    <property type="term" value="F:DNA binding"/>
    <property type="evidence" value="ECO:0007669"/>
    <property type="project" value="UniProtKB-KW"/>
</dbReference>
<evidence type="ECO:0000256" key="2">
    <source>
        <dbReference type="ARBA" id="ARBA00023125"/>
    </source>
</evidence>
<dbReference type="InterPro" id="IPR036388">
    <property type="entry name" value="WH-like_DNA-bd_sf"/>
</dbReference>
<feature type="domain" description="HTH gntR-type" evidence="4">
    <location>
        <begin position="13"/>
        <end position="81"/>
    </location>
</feature>
<evidence type="ECO:0000313" key="5">
    <source>
        <dbReference type="EMBL" id="RKR20644.1"/>
    </source>
</evidence>
<dbReference type="PANTHER" id="PTHR38445">
    <property type="entry name" value="HTH-TYPE TRANSCRIPTIONAL REPRESSOR YTRA"/>
    <property type="match status" value="1"/>
</dbReference>
<sequence length="135" mass="13882">MTAGISVNLQSPVPPFEQIREQIASLITVGALAPGTRLPAVRSLAGDLGLAAGTVARAYKELERAGLVETRRRNGTVVAGRRPVIGAPSVTPGPGAVAAAVTTAVEQYIAEGRRAGFDDTALLAILRAKLTQQDG</sequence>
<dbReference type="Pfam" id="PF00392">
    <property type="entry name" value="GntR"/>
    <property type="match status" value="1"/>
</dbReference>
<keyword evidence="1" id="KW-0805">Transcription regulation</keyword>
<dbReference type="EMBL" id="RBIR01000002">
    <property type="protein sequence ID" value="RKR20644.1"/>
    <property type="molecule type" value="Genomic_DNA"/>
</dbReference>
<organism evidence="5 6">
    <name type="scientific">Arthrobacter oryzae</name>
    <dbReference type="NCBI Taxonomy" id="409290"/>
    <lineage>
        <taxon>Bacteria</taxon>
        <taxon>Bacillati</taxon>
        <taxon>Actinomycetota</taxon>
        <taxon>Actinomycetes</taxon>
        <taxon>Micrococcales</taxon>
        <taxon>Micrococcaceae</taxon>
        <taxon>Arthrobacter</taxon>
    </lineage>
</organism>
<dbReference type="Proteomes" id="UP000276055">
    <property type="component" value="Unassembled WGS sequence"/>
</dbReference>
<evidence type="ECO:0000313" key="6">
    <source>
        <dbReference type="Proteomes" id="UP000276055"/>
    </source>
</evidence>
<evidence type="ECO:0000256" key="3">
    <source>
        <dbReference type="ARBA" id="ARBA00023163"/>
    </source>
</evidence>
<dbReference type="PANTHER" id="PTHR38445:SF9">
    <property type="entry name" value="HTH-TYPE TRANSCRIPTIONAL REPRESSOR YTRA"/>
    <property type="match status" value="1"/>
</dbReference>
<gene>
    <name evidence="5" type="ORF">C8D78_1283</name>
</gene>
<evidence type="ECO:0000259" key="4">
    <source>
        <dbReference type="PROSITE" id="PS50949"/>
    </source>
</evidence>
<dbReference type="SMART" id="SM00345">
    <property type="entry name" value="HTH_GNTR"/>
    <property type="match status" value="1"/>
</dbReference>
<protein>
    <submittedName>
        <fullName evidence="5">GntR family transcriptional regulator</fullName>
    </submittedName>
</protein>
<reference evidence="5 6" key="1">
    <citation type="submission" date="2018-10" db="EMBL/GenBank/DDBJ databases">
        <title>Genomic Encyclopedia of Type Strains, Phase IV (KMG-IV): sequencing the most valuable type-strain genomes for metagenomic binning, comparative biology and taxonomic classification.</title>
        <authorList>
            <person name="Goeker M."/>
        </authorList>
    </citation>
    <scope>NUCLEOTIDE SEQUENCE [LARGE SCALE GENOMIC DNA]</scope>
    <source>
        <strain evidence="5 6">DSM 25586</strain>
    </source>
</reference>
<dbReference type="InterPro" id="IPR000524">
    <property type="entry name" value="Tscrpt_reg_HTH_GntR"/>
</dbReference>
<dbReference type="Gene3D" id="1.10.10.10">
    <property type="entry name" value="Winged helix-like DNA-binding domain superfamily/Winged helix DNA-binding domain"/>
    <property type="match status" value="1"/>
</dbReference>
<proteinExistence type="predicted"/>
<dbReference type="AlphaFoldDB" id="A0A495EUG7"/>
<dbReference type="CDD" id="cd07377">
    <property type="entry name" value="WHTH_GntR"/>
    <property type="match status" value="1"/>
</dbReference>
<dbReference type="InterPro" id="IPR036390">
    <property type="entry name" value="WH_DNA-bd_sf"/>
</dbReference>
<keyword evidence="3" id="KW-0804">Transcription</keyword>
<dbReference type="GO" id="GO:0003700">
    <property type="term" value="F:DNA-binding transcription factor activity"/>
    <property type="evidence" value="ECO:0007669"/>
    <property type="project" value="InterPro"/>
</dbReference>
<dbReference type="RefSeq" id="WP_120951218.1">
    <property type="nucleotide sequence ID" value="NZ_RBIR01000002.1"/>
</dbReference>
<name>A0A495EUG7_9MICC</name>